<feature type="compositionally biased region" description="Basic and acidic residues" evidence="5">
    <location>
        <begin position="839"/>
        <end position="875"/>
    </location>
</feature>
<dbReference type="PROSITE" id="PS51321">
    <property type="entry name" value="TFIIS_CENTRAL"/>
    <property type="match status" value="1"/>
</dbReference>
<feature type="compositionally biased region" description="Basic and acidic residues" evidence="5">
    <location>
        <begin position="545"/>
        <end position="554"/>
    </location>
</feature>
<feature type="compositionally biased region" description="Basic and acidic residues" evidence="5">
    <location>
        <begin position="1107"/>
        <end position="1122"/>
    </location>
</feature>
<dbReference type="PANTHER" id="PTHR11477:SF10">
    <property type="entry name" value="PHD FINGER PROTEIN 3"/>
    <property type="match status" value="1"/>
</dbReference>
<feature type="compositionally biased region" description="Basic and acidic residues" evidence="5">
    <location>
        <begin position="912"/>
        <end position="923"/>
    </location>
</feature>
<dbReference type="PROSITE" id="PS50016">
    <property type="entry name" value="ZF_PHD_2"/>
    <property type="match status" value="1"/>
</dbReference>
<feature type="compositionally biased region" description="Basic and acidic residues" evidence="5">
    <location>
        <begin position="1700"/>
        <end position="1711"/>
    </location>
</feature>
<dbReference type="OrthoDB" id="1884872at2759"/>
<evidence type="ECO:0000313" key="8">
    <source>
        <dbReference type="Ensembl" id="ENSGALP00010001893.1"/>
    </source>
</evidence>
<dbReference type="PANTHER" id="PTHR11477">
    <property type="entry name" value="TRANSCRIPTION FACTOR S-II ZINC FINGER DOMAIN-CONTAINING PROTEIN"/>
    <property type="match status" value="1"/>
</dbReference>
<reference evidence="8" key="3">
    <citation type="submission" date="2025-09" db="UniProtKB">
        <authorList>
            <consortium name="Ensembl"/>
        </authorList>
    </citation>
    <scope>IDENTIFICATION</scope>
    <source>
        <strain evidence="8">broiler</strain>
    </source>
</reference>
<evidence type="ECO:0000256" key="2">
    <source>
        <dbReference type="ARBA" id="ARBA00022771"/>
    </source>
</evidence>
<dbReference type="SUPFAM" id="SSF46942">
    <property type="entry name" value="Elongation factor TFIIS domain 2"/>
    <property type="match status" value="1"/>
</dbReference>
<evidence type="ECO:0007829" key="10">
    <source>
        <dbReference type="PeptideAtlas" id="A0A8V0X5R8"/>
    </source>
</evidence>
<dbReference type="SMART" id="SM00510">
    <property type="entry name" value="TFS2M"/>
    <property type="match status" value="1"/>
</dbReference>
<feature type="compositionally biased region" description="Polar residues" evidence="5">
    <location>
        <begin position="635"/>
        <end position="655"/>
    </location>
</feature>
<feature type="region of interest" description="Disordered" evidence="5">
    <location>
        <begin position="509"/>
        <end position="563"/>
    </location>
</feature>
<feature type="region of interest" description="Disordered" evidence="5">
    <location>
        <begin position="1536"/>
        <end position="1758"/>
    </location>
</feature>
<dbReference type="GO" id="GO:0006357">
    <property type="term" value="P:regulation of transcription by RNA polymerase II"/>
    <property type="evidence" value="ECO:0000318"/>
    <property type="project" value="GO_Central"/>
</dbReference>
<feature type="compositionally biased region" description="Basic and acidic residues" evidence="5">
    <location>
        <begin position="242"/>
        <end position="259"/>
    </location>
</feature>
<dbReference type="InterPro" id="IPR019787">
    <property type="entry name" value="Znf_PHD-finger"/>
</dbReference>
<proteinExistence type="evidence at protein level"/>
<feature type="region of interest" description="Disordered" evidence="5">
    <location>
        <begin position="306"/>
        <end position="352"/>
    </location>
</feature>
<dbReference type="Gene3D" id="1.10.472.30">
    <property type="entry name" value="Transcription elongation factor S-II, central domain"/>
    <property type="match status" value="1"/>
</dbReference>
<feature type="region of interest" description="Disordered" evidence="5">
    <location>
        <begin position="823"/>
        <end position="949"/>
    </location>
</feature>
<feature type="compositionally biased region" description="Basic and acidic residues" evidence="5">
    <location>
        <begin position="893"/>
        <end position="904"/>
    </location>
</feature>
<reference evidence="8" key="1">
    <citation type="submission" date="2020-11" db="EMBL/GenBank/DDBJ databases">
        <title>Gallus gallus (Chicken) genome, bGalGal1, GRCg7b, maternal haplotype autosomes + Z &amp; W.</title>
        <authorList>
            <person name="Warren W."/>
            <person name="Formenti G."/>
            <person name="Fedrigo O."/>
            <person name="Haase B."/>
            <person name="Mountcastle J."/>
            <person name="Balacco J."/>
            <person name="Tracey A."/>
            <person name="Schneider V."/>
            <person name="Okimoto R."/>
            <person name="Cheng H."/>
            <person name="Hawken R."/>
            <person name="Howe K."/>
            <person name="Jarvis E.D."/>
        </authorList>
    </citation>
    <scope>NUCLEOTIDE SEQUENCE [LARGE SCALE GENOMIC DNA]</scope>
    <source>
        <strain evidence="8">Broiler</strain>
    </source>
</reference>
<dbReference type="PROSITE" id="PS01359">
    <property type="entry name" value="ZF_PHD_1"/>
    <property type="match status" value="1"/>
</dbReference>
<feature type="compositionally biased region" description="Polar residues" evidence="5">
    <location>
        <begin position="1123"/>
        <end position="1132"/>
    </location>
</feature>
<dbReference type="SUPFAM" id="SSF57903">
    <property type="entry name" value="FYVE/PHD zinc finger"/>
    <property type="match status" value="1"/>
</dbReference>
<dbReference type="SMART" id="SM00249">
    <property type="entry name" value="PHD"/>
    <property type="match status" value="1"/>
</dbReference>
<dbReference type="CDD" id="cd21548">
    <property type="entry name" value="SPOC_PHF3"/>
    <property type="match status" value="1"/>
</dbReference>
<feature type="compositionally biased region" description="Basic and acidic residues" evidence="5">
    <location>
        <begin position="1404"/>
        <end position="1417"/>
    </location>
</feature>
<dbReference type="GeneTree" id="ENSGT00940000155080"/>
<feature type="region of interest" description="Disordered" evidence="5">
    <location>
        <begin position="1397"/>
        <end position="1423"/>
    </location>
</feature>
<feature type="compositionally biased region" description="Basic and acidic residues" evidence="5">
    <location>
        <begin position="656"/>
        <end position="688"/>
    </location>
</feature>
<evidence type="ECO:0000256" key="3">
    <source>
        <dbReference type="ARBA" id="ARBA00022833"/>
    </source>
</evidence>
<evidence type="ECO:0000259" key="7">
    <source>
        <dbReference type="PROSITE" id="PS51321"/>
    </source>
</evidence>
<evidence type="ECO:0000256" key="5">
    <source>
        <dbReference type="SAM" id="MobiDB-lite"/>
    </source>
</evidence>
<dbReference type="CDD" id="cd15638">
    <property type="entry name" value="PHD_PHF3"/>
    <property type="match status" value="1"/>
</dbReference>
<feature type="compositionally biased region" description="Polar residues" evidence="5">
    <location>
        <begin position="1740"/>
        <end position="1758"/>
    </location>
</feature>
<evidence type="ECO:0000256" key="4">
    <source>
        <dbReference type="PROSITE-ProRule" id="PRU00146"/>
    </source>
</evidence>
<feature type="domain" description="PHD-type" evidence="6">
    <location>
        <begin position="735"/>
        <end position="790"/>
    </location>
</feature>
<dbReference type="InterPro" id="IPR011011">
    <property type="entry name" value="Znf_FYVE_PHD"/>
</dbReference>
<feature type="compositionally biased region" description="Low complexity" evidence="5">
    <location>
        <begin position="1644"/>
        <end position="1667"/>
    </location>
</feature>
<protein>
    <submittedName>
        <fullName evidence="8">PHD finger protein 3</fullName>
    </submittedName>
</protein>
<feature type="compositionally biased region" description="Basic and acidic residues" evidence="5">
    <location>
        <begin position="1615"/>
        <end position="1641"/>
    </location>
</feature>
<name>A0A8V0X5R8_CHICK</name>
<dbReference type="Proteomes" id="UP000000539">
    <property type="component" value="Chromosome 3"/>
</dbReference>
<feature type="region of interest" description="Disordered" evidence="5">
    <location>
        <begin position="594"/>
        <end position="706"/>
    </location>
</feature>
<feature type="compositionally biased region" description="Polar residues" evidence="5">
    <location>
        <begin position="340"/>
        <end position="352"/>
    </location>
</feature>
<feature type="domain" description="TFIIS central" evidence="7">
    <location>
        <begin position="952"/>
        <end position="1071"/>
    </location>
</feature>
<keyword evidence="9" id="KW-1185">Reference proteome</keyword>
<accession>A0A8V0X5R8</accession>
<dbReference type="GO" id="GO:0008270">
    <property type="term" value="F:zinc ion binding"/>
    <property type="evidence" value="ECO:0007669"/>
    <property type="project" value="UniProtKB-KW"/>
</dbReference>
<feature type="compositionally biased region" description="Polar residues" evidence="5">
    <location>
        <begin position="175"/>
        <end position="191"/>
    </location>
</feature>
<feature type="compositionally biased region" description="Basic and acidic residues" evidence="5">
    <location>
        <begin position="1921"/>
        <end position="2082"/>
    </location>
</feature>
<organism evidence="8 9">
    <name type="scientific">Gallus gallus</name>
    <name type="common">Chicken</name>
    <dbReference type="NCBI Taxonomy" id="9031"/>
    <lineage>
        <taxon>Eukaryota</taxon>
        <taxon>Metazoa</taxon>
        <taxon>Chordata</taxon>
        <taxon>Craniata</taxon>
        <taxon>Vertebrata</taxon>
        <taxon>Euteleostomi</taxon>
        <taxon>Archelosauria</taxon>
        <taxon>Archosauria</taxon>
        <taxon>Dinosauria</taxon>
        <taxon>Saurischia</taxon>
        <taxon>Theropoda</taxon>
        <taxon>Coelurosauria</taxon>
        <taxon>Aves</taxon>
        <taxon>Neognathae</taxon>
        <taxon>Galloanserae</taxon>
        <taxon>Galliformes</taxon>
        <taxon>Phasianidae</taxon>
        <taxon>Phasianinae</taxon>
        <taxon>Gallus</taxon>
    </lineage>
</organism>
<dbReference type="InterPro" id="IPR036575">
    <property type="entry name" value="TFIIS_cen_dom_sf"/>
</dbReference>
<dbReference type="InterPro" id="IPR003618">
    <property type="entry name" value="TFIIS_cen_dom"/>
</dbReference>
<dbReference type="GO" id="GO:0006351">
    <property type="term" value="P:DNA-templated transcription"/>
    <property type="evidence" value="ECO:0007669"/>
    <property type="project" value="InterPro"/>
</dbReference>
<feature type="region of interest" description="Disordered" evidence="5">
    <location>
        <begin position="1102"/>
        <end position="1133"/>
    </location>
</feature>
<dbReference type="InterPro" id="IPR012921">
    <property type="entry name" value="SPOC_C"/>
</dbReference>
<dbReference type="Gene3D" id="3.30.40.10">
    <property type="entry name" value="Zinc/RING finger domain, C3HC4 (zinc finger)"/>
    <property type="match status" value="1"/>
</dbReference>
<dbReference type="Ensembl" id="ENSGALT00010003450.1">
    <property type="protein sequence ID" value="ENSGALP00010001893.1"/>
    <property type="gene ID" value="ENSGALG00010001491.1"/>
</dbReference>
<dbReference type="InterPro" id="IPR001965">
    <property type="entry name" value="Znf_PHD"/>
</dbReference>
<feature type="compositionally biased region" description="Polar residues" evidence="5">
    <location>
        <begin position="509"/>
        <end position="519"/>
    </location>
</feature>
<evidence type="ECO:0000256" key="1">
    <source>
        <dbReference type="ARBA" id="ARBA00022723"/>
    </source>
</evidence>
<dbReference type="Pfam" id="PF00628">
    <property type="entry name" value="PHD"/>
    <property type="match status" value="1"/>
</dbReference>
<reference evidence="8" key="2">
    <citation type="submission" date="2025-08" db="UniProtKB">
        <authorList>
            <consortium name="Ensembl"/>
        </authorList>
    </citation>
    <scope>IDENTIFICATION</scope>
    <source>
        <strain evidence="8">broiler</strain>
    </source>
</reference>
<dbReference type="InterPro" id="IPR019786">
    <property type="entry name" value="Zinc_finger_PHD-type_CS"/>
</dbReference>
<feature type="compositionally biased region" description="Polar residues" evidence="5">
    <location>
        <begin position="221"/>
        <end position="237"/>
    </location>
</feature>
<keyword evidence="1" id="KW-0479">Metal-binding</keyword>
<keyword evidence="2 4" id="KW-0863">Zinc-finger</keyword>
<sequence length="2082" mass="232221">MIFFLSFYRAERHTGLFMDIVDTFNHLIPTEHLDDALFLGSNPENEVCEDFSTSQSVLEDSLKNMLSDKDPMLGSASAQFCLPVLDSNDPNFQMPCSTVVGLDDIMDEEGVKESGNDAIDEDELTVHNRNLRSRLEETSVASPRKSPRLMAQEPVRSLRQSTLAKRSNIAPVASTKKSAVKSGSATKTGQRQQEKSPAKEAGVATPLKVEQPKEVRRSTRRSGQTEGTVVASQSTKSIPGPDEIHEVKSEPLEQAKVEETSQELSSNSGGACSLPEETKEISEIATKAESGNFDSVCSADPEITALNDKANDVNDSMGSEASSEEKTENKTVELEKITEEQSGLTGKTNDPSSVCVNQSEIDETFSNLSGSVEDGVECRLGSCSVEVHDENTLSVKECVTEPVDDGKGLEKTVTLSEKLLDSTEFDNKDLKSEEFTSVDPGNSILESNVLDHTSQNVRQQINSTKVEDSDSLKFQVDDKQINIPSKCEKNMKPRHSKFVVENKQNMTVGIEQKSSTTQQDVKHSRTRADFAVSSLHSSSSASLKRNADEQESHQHPNNPVKIRKKQTDLALKAKSHLTAATVKKQSNTMLKKIPRVQASGLVHKSSVQRVIEKSTQSSSKDTHHSGHPVPGHISNLGQKQVQKHQLASVLKTNSSTKEELEAKDAPMVEHVKEDDKEKNKPKRTDKNLQPRQRRSSKSLSLDEPPLFIPDNISTVKREGLEHTPASESKHVWVPNKQCGFCKKPHGNRFMVGCGRCDDWFHGDCVGLSLSQAQQMGEEDKEYVCVKCCAEEDKKAECLDQSVLDTQVKIDSNKEEKTIEYEKPGMSKQGPTCNLNVGTEKGKQTEDTGKHKVKIFKRESGDGKNLSESRDSDTKKGQHVPARKVSQTAVIPRRSSEEKGEKISKESLSVVEKSTKSGVHEKQEIKKKKNEKGPISATHLPNVPASKPSADQIRHSVKQSLKEILMKRLTDSSLKIPEERAAKVATRIERELFSFFRDTDSKYKNKYRSLMFNLKDPKNNILFKKVLKGEVTPDHLIKMSPEELASKELAAWRQRENRHTIEMIEKEQREVERRPITKITHKGEIEIESETPMKEQEVMEIQEPNMMKLHEKSEEAEKDKEGNESASPDTTSQHKNHLFDLNCKICIGRMAPPTDDDLSAKKVKVSVGVARKQSDNEAESIADALSSTSCILASELLEDDKQDSSKSSFPTLPKSETPGTVECESLFLARLNFIWKGFINMPSVAKFVIKAYPVSGSFEYLTEDLPDSIQVGGRISPHTVWEYVEKIKASGTKEICVVRFTPVTEEDQISYALLFAYFSSRKRYGVAANNMKQVKDLYLIPLGSSDKVPHHLVPFDGPGIEIHRPNLLLGLIIRQKMKRQISAVTSVTSSFVDEVSESTLSSVPPEKKSKPSKPEVSHNELALEEEEENDFFNSFTTVLHKQRNKPQQSNIEDVPAVIEPLVESTKHEPPKPLRFLPGVLVGWENQPSTLELANKPLPVDDILQSLLGTTGQVSEQSKPEASPSEDIPLLNEQATLKEENMDVDEVTAEVSETKASSDDTQESTNATVGPADAAVVGSSSATRNAGTLLGLSLKGKPPDVSTEAFLANLSAQSQNKETEESKENDSKWQIPDKDNVTQEIRRTTNSSFSSSSNAGKSNENNTNVSSVEGTTGNTSKSPPFINLKRDPRQAAGRNQQTNASESKEGDVSKNEDQQVVSGNDQVEPENKQSSGEIGLSLYPSDAQTNEMQYSSTATKTDNACASQVEDTKQSQEDAMQNIEALNSFRRGPAATSSHFETENSSCSEFISKVPSPVTGGNFSSVRPPQQNFQHPKSNPPGFQFQAPAPPNFPPQNSPMFGFPPHLPPQLLPPPGFGFPQNPMMPWPPVGHLSGQPPPYTGPIAQGLPVAHKQSRFVGPENFFQSKDNRRPERRHSDPWGRQEQHVERGFSRGKNDQQRQRFYSDSHHQKKERHEKDWNNEKYWEQDSERNRRRDRNQEKERERKSREEGHRDKERLRLPHSDRGADGKSPRETRNPEKKTEKPKPEEQAQEKDKEREKSKEKHRERESEKSRDRHRDHSDRSKSKR</sequence>
<evidence type="ECO:0000259" key="6">
    <source>
        <dbReference type="PROSITE" id="PS50016"/>
    </source>
</evidence>
<dbReference type="Pfam" id="PF07744">
    <property type="entry name" value="SPOC"/>
    <property type="match status" value="1"/>
</dbReference>
<feature type="compositionally biased region" description="Basic and acidic residues" evidence="5">
    <location>
        <begin position="323"/>
        <end position="339"/>
    </location>
</feature>
<keyword evidence="3" id="KW-0862">Zinc</keyword>
<gene>
    <name evidence="8" type="primary">PHF3</name>
</gene>
<feature type="region of interest" description="Disordered" evidence="5">
    <location>
        <begin position="135"/>
        <end position="279"/>
    </location>
</feature>
<feature type="compositionally biased region" description="Low complexity" evidence="5">
    <location>
        <begin position="533"/>
        <end position="543"/>
    </location>
</feature>
<feature type="region of interest" description="Disordered" evidence="5">
    <location>
        <begin position="1884"/>
        <end position="2082"/>
    </location>
</feature>
<dbReference type="FunCoup" id="A0A8V0X5R8">
    <property type="interactions" value="1689"/>
</dbReference>
<dbReference type="Pfam" id="PF07500">
    <property type="entry name" value="TFIIS_M"/>
    <property type="match status" value="1"/>
</dbReference>
<keyword evidence="10" id="KW-1267">Proteomics identification</keyword>
<dbReference type="GO" id="GO:0005634">
    <property type="term" value="C:nucleus"/>
    <property type="evidence" value="ECO:0000318"/>
    <property type="project" value="GO_Central"/>
</dbReference>
<evidence type="ECO:0000313" key="9">
    <source>
        <dbReference type="Proteomes" id="UP000000539"/>
    </source>
</evidence>
<feature type="compositionally biased region" description="Polar residues" evidence="5">
    <location>
        <begin position="605"/>
        <end position="619"/>
    </location>
</feature>
<dbReference type="InterPro" id="IPR013083">
    <property type="entry name" value="Znf_RING/FYVE/PHD"/>
</dbReference>